<dbReference type="InterPro" id="IPR001663">
    <property type="entry name" value="Rng_hydr_dOase-A"/>
</dbReference>
<evidence type="ECO:0000256" key="1">
    <source>
        <dbReference type="ARBA" id="ARBA00001962"/>
    </source>
</evidence>
<evidence type="ECO:0000256" key="2">
    <source>
        <dbReference type="ARBA" id="ARBA00022714"/>
    </source>
</evidence>
<dbReference type="EMBL" id="BSOH01000037">
    <property type="protein sequence ID" value="GLR19855.1"/>
    <property type="molecule type" value="Genomic_DNA"/>
</dbReference>
<dbReference type="InterPro" id="IPR015881">
    <property type="entry name" value="ARHD_Rieske_2Fe_2S"/>
</dbReference>
<evidence type="ECO:0000256" key="7">
    <source>
        <dbReference type="ARBA" id="ARBA00023027"/>
    </source>
</evidence>
<accession>A0AA37SV88</accession>
<proteinExistence type="predicted"/>
<comment type="cofactor">
    <cofactor evidence="1">
        <name>Fe cation</name>
        <dbReference type="ChEBI" id="CHEBI:24875"/>
    </cofactor>
</comment>
<name>A0AA37SV88_9BACT</name>
<dbReference type="GO" id="GO:0005506">
    <property type="term" value="F:iron ion binding"/>
    <property type="evidence" value="ECO:0007669"/>
    <property type="project" value="InterPro"/>
</dbReference>
<dbReference type="SUPFAM" id="SSF55961">
    <property type="entry name" value="Bet v1-like"/>
    <property type="match status" value="1"/>
</dbReference>
<dbReference type="InterPro" id="IPR017941">
    <property type="entry name" value="Rieske_2Fe-2S"/>
</dbReference>
<keyword evidence="6" id="KW-0411">Iron-sulfur</keyword>
<dbReference type="Pfam" id="PF00355">
    <property type="entry name" value="Rieske"/>
    <property type="match status" value="1"/>
</dbReference>
<reference evidence="9" key="2">
    <citation type="submission" date="2023-01" db="EMBL/GenBank/DDBJ databases">
        <title>Draft genome sequence of Portibacter lacus strain NBRC 108769.</title>
        <authorList>
            <person name="Sun Q."/>
            <person name="Mori K."/>
        </authorList>
    </citation>
    <scope>NUCLEOTIDE SEQUENCE</scope>
    <source>
        <strain evidence="9">NBRC 108769</strain>
    </source>
</reference>
<protein>
    <submittedName>
        <fullName evidence="9">Choline monooxygenase</fullName>
    </submittedName>
</protein>
<dbReference type="InterPro" id="IPR036922">
    <property type="entry name" value="Rieske_2Fe-2S_sf"/>
</dbReference>
<gene>
    <name evidence="9" type="ORF">GCM10007940_44710</name>
</gene>
<dbReference type="Gene3D" id="3.90.380.10">
    <property type="entry name" value="Naphthalene 1,2-dioxygenase Alpha Subunit, Chain A, domain 1"/>
    <property type="match status" value="2"/>
</dbReference>
<dbReference type="SUPFAM" id="SSF50022">
    <property type="entry name" value="ISP domain"/>
    <property type="match status" value="1"/>
</dbReference>
<evidence type="ECO:0000256" key="6">
    <source>
        <dbReference type="ARBA" id="ARBA00023014"/>
    </source>
</evidence>
<dbReference type="GO" id="GO:0004497">
    <property type="term" value="F:monooxygenase activity"/>
    <property type="evidence" value="ECO:0007669"/>
    <property type="project" value="UniProtKB-KW"/>
</dbReference>
<dbReference type="Gene3D" id="2.102.10.10">
    <property type="entry name" value="Rieske [2Fe-2S] iron-sulphur domain"/>
    <property type="match status" value="1"/>
</dbReference>
<evidence type="ECO:0000313" key="9">
    <source>
        <dbReference type="EMBL" id="GLR19855.1"/>
    </source>
</evidence>
<dbReference type="CDD" id="cd03469">
    <property type="entry name" value="Rieske_RO_Alpha_N"/>
    <property type="match status" value="1"/>
</dbReference>
<dbReference type="Pfam" id="PF00848">
    <property type="entry name" value="Ring_hydroxyl_A"/>
    <property type="match status" value="1"/>
</dbReference>
<keyword evidence="9" id="KW-0503">Monooxygenase</keyword>
<sequence length="364" mass="42541">MKRYKINPDITKAETLPASFYQSQEVLDILVNNVFDKCWHWLGSSLDLLPLSGYTYPLDLYGEQVVLVKNSEGEIKCLSNVCTHRGNIIVHHPGKEKHLICKYHGRRFDMDGKFRFMPEFKEALNFPRPCDHLHQFQLSHWFSHLFVSLDPSFDLKETLDTLNERVGFLPIDQYKLDLSHGKEYIVNCHWALYCDNYLEGFHIPFVHEDLNEALDYGQYETKLYDHMTLQIGYTDQAEDVFTLPEGHPDFGRNVSAYYYWIFPNVMLNFYPWGLSVNVVKPISLNKTKVSFISYIYDESKLAQGSGALLDKVEREDEFVVEGVHKGLKSKFYESGRFSPKREKGVHHFHWLLAEYLSKEVDSRG</sequence>
<dbReference type="RefSeq" id="WP_235293383.1">
    <property type="nucleotide sequence ID" value="NZ_BSOH01000037.1"/>
</dbReference>
<evidence type="ECO:0000313" key="10">
    <source>
        <dbReference type="Proteomes" id="UP001156666"/>
    </source>
</evidence>
<dbReference type="PANTHER" id="PTHR43756">
    <property type="entry name" value="CHOLINE MONOOXYGENASE, CHLOROPLASTIC"/>
    <property type="match status" value="1"/>
</dbReference>
<evidence type="ECO:0000259" key="8">
    <source>
        <dbReference type="PROSITE" id="PS51296"/>
    </source>
</evidence>
<organism evidence="9 10">
    <name type="scientific">Portibacter lacus</name>
    <dbReference type="NCBI Taxonomy" id="1099794"/>
    <lineage>
        <taxon>Bacteria</taxon>
        <taxon>Pseudomonadati</taxon>
        <taxon>Bacteroidota</taxon>
        <taxon>Saprospiria</taxon>
        <taxon>Saprospirales</taxon>
        <taxon>Haliscomenobacteraceae</taxon>
        <taxon>Portibacter</taxon>
    </lineage>
</organism>
<dbReference type="Proteomes" id="UP001156666">
    <property type="component" value="Unassembled WGS sequence"/>
</dbReference>
<keyword evidence="4" id="KW-0560">Oxidoreductase</keyword>
<dbReference type="InterPro" id="IPR015879">
    <property type="entry name" value="Ring_hydroxy_dOase_asu_C_dom"/>
</dbReference>
<reference evidence="9" key="1">
    <citation type="journal article" date="2014" name="Int. J. Syst. Evol. Microbiol.">
        <title>Complete genome sequence of Corynebacterium casei LMG S-19264T (=DSM 44701T), isolated from a smear-ripened cheese.</title>
        <authorList>
            <consortium name="US DOE Joint Genome Institute (JGI-PGF)"/>
            <person name="Walter F."/>
            <person name="Albersmeier A."/>
            <person name="Kalinowski J."/>
            <person name="Ruckert C."/>
        </authorList>
    </citation>
    <scope>NUCLEOTIDE SEQUENCE</scope>
    <source>
        <strain evidence="9">NBRC 108769</strain>
    </source>
</reference>
<dbReference type="GO" id="GO:0051537">
    <property type="term" value="F:2 iron, 2 sulfur cluster binding"/>
    <property type="evidence" value="ECO:0007669"/>
    <property type="project" value="UniProtKB-KW"/>
</dbReference>
<dbReference type="AlphaFoldDB" id="A0AA37SV88"/>
<keyword evidence="2" id="KW-0001">2Fe-2S</keyword>
<dbReference type="PANTHER" id="PTHR43756:SF5">
    <property type="entry name" value="CHOLINE MONOOXYGENASE, CHLOROPLASTIC"/>
    <property type="match status" value="1"/>
</dbReference>
<keyword evidence="7" id="KW-0520">NAD</keyword>
<dbReference type="PROSITE" id="PS51296">
    <property type="entry name" value="RIESKE"/>
    <property type="match status" value="1"/>
</dbReference>
<dbReference type="PROSITE" id="PS00570">
    <property type="entry name" value="RING_HYDROXYL_ALPHA"/>
    <property type="match status" value="1"/>
</dbReference>
<keyword evidence="10" id="KW-1185">Reference proteome</keyword>
<evidence type="ECO:0000256" key="4">
    <source>
        <dbReference type="ARBA" id="ARBA00023002"/>
    </source>
</evidence>
<comment type="caution">
    <text evidence="9">The sequence shown here is derived from an EMBL/GenBank/DDBJ whole genome shotgun (WGS) entry which is preliminary data.</text>
</comment>
<feature type="domain" description="Rieske" evidence="8">
    <location>
        <begin position="39"/>
        <end position="121"/>
    </location>
</feature>
<evidence type="ECO:0000256" key="5">
    <source>
        <dbReference type="ARBA" id="ARBA00023004"/>
    </source>
</evidence>
<keyword evidence="5" id="KW-0408">Iron</keyword>
<keyword evidence="3" id="KW-0479">Metal-binding</keyword>
<evidence type="ECO:0000256" key="3">
    <source>
        <dbReference type="ARBA" id="ARBA00022723"/>
    </source>
</evidence>